<dbReference type="PANTHER" id="PTHR34215:SF1">
    <property type="entry name" value="YLXR DOMAIN-CONTAINING PROTEIN"/>
    <property type="match status" value="1"/>
</dbReference>
<evidence type="ECO:0000313" key="3">
    <source>
        <dbReference type="Proteomes" id="UP001321861"/>
    </source>
</evidence>
<dbReference type="Gene3D" id="3.30.1230.10">
    <property type="entry name" value="YlxR-like"/>
    <property type="match status" value="1"/>
</dbReference>
<keyword evidence="2" id="KW-0238">DNA-binding</keyword>
<dbReference type="SUPFAM" id="SSF64376">
    <property type="entry name" value="YlxR-like"/>
    <property type="match status" value="1"/>
</dbReference>
<dbReference type="Pfam" id="PF04296">
    <property type="entry name" value="YlxR"/>
    <property type="match status" value="1"/>
</dbReference>
<sequence length="90" mass="10634">MDLITRQMFPKKELVRIVRTKDQDIKIDPTGKAPGRGAYIAMDLKNIEVAKKKKIFDQAFGLKIEDSFYQELFEYIEHKIARNELFRSKK</sequence>
<evidence type="ECO:0000259" key="1">
    <source>
        <dbReference type="Pfam" id="PF04296"/>
    </source>
</evidence>
<proteinExistence type="predicted"/>
<dbReference type="NCBIfam" id="NF047356">
    <property type="entry name" value="RNA_bind_RnpM"/>
    <property type="match status" value="1"/>
</dbReference>
<name>A0AAU9D3I0_9LACO</name>
<dbReference type="InterPro" id="IPR007393">
    <property type="entry name" value="YlxR_dom"/>
</dbReference>
<protein>
    <submittedName>
        <fullName evidence="2">DNA-binding protein</fullName>
    </submittedName>
</protein>
<dbReference type="CDD" id="cd00279">
    <property type="entry name" value="YlxR"/>
    <property type="match status" value="1"/>
</dbReference>
<dbReference type="InterPro" id="IPR037465">
    <property type="entry name" value="YlxR"/>
</dbReference>
<keyword evidence="3" id="KW-1185">Reference proteome</keyword>
<reference evidence="2 3" key="1">
    <citation type="journal article" date="2023" name="Microbiol. Spectr.">
        <title>Symbiosis of Carpenter Bees with Uncharacterized Lactic Acid Bacteria Showing NAD Auxotrophy.</title>
        <authorList>
            <person name="Kawasaki S."/>
            <person name="Ozawa K."/>
            <person name="Mori T."/>
            <person name="Yamamoto A."/>
            <person name="Ito M."/>
            <person name="Ohkuma M."/>
            <person name="Sakamoto M."/>
            <person name="Matsutani M."/>
        </authorList>
    </citation>
    <scope>NUCLEOTIDE SEQUENCE [LARGE SCALE GENOMIC DNA]</scope>
    <source>
        <strain evidence="2 3">XA3</strain>
    </source>
</reference>
<organism evidence="2 3">
    <name type="scientific">Xylocopilactobacillus apicola</name>
    <dbReference type="NCBI Taxonomy" id="2932184"/>
    <lineage>
        <taxon>Bacteria</taxon>
        <taxon>Bacillati</taxon>
        <taxon>Bacillota</taxon>
        <taxon>Bacilli</taxon>
        <taxon>Lactobacillales</taxon>
        <taxon>Lactobacillaceae</taxon>
        <taxon>Xylocopilactobacillus</taxon>
    </lineage>
</organism>
<gene>
    <name evidence="2" type="ORF">XA3_07850</name>
</gene>
<accession>A0AAU9D3I0</accession>
<dbReference type="AlphaFoldDB" id="A0AAU9D3I0"/>
<evidence type="ECO:0000313" key="2">
    <source>
        <dbReference type="EMBL" id="BDR58344.1"/>
    </source>
</evidence>
<dbReference type="KEGG" id="xap:XA3_07850"/>
<dbReference type="InterPro" id="IPR035931">
    <property type="entry name" value="YlxR-like_sf"/>
</dbReference>
<dbReference type="GO" id="GO:0003677">
    <property type="term" value="F:DNA binding"/>
    <property type="evidence" value="ECO:0007669"/>
    <property type="project" value="UniProtKB-KW"/>
</dbReference>
<dbReference type="Proteomes" id="UP001321861">
    <property type="component" value="Chromosome"/>
</dbReference>
<feature type="domain" description="YlxR" evidence="1">
    <location>
        <begin position="2"/>
        <end position="72"/>
    </location>
</feature>
<dbReference type="PANTHER" id="PTHR34215">
    <property type="entry name" value="BLL0784 PROTEIN"/>
    <property type="match status" value="1"/>
</dbReference>
<dbReference type="EMBL" id="AP026802">
    <property type="protein sequence ID" value="BDR58344.1"/>
    <property type="molecule type" value="Genomic_DNA"/>
</dbReference>